<feature type="transmembrane region" description="Helical" evidence="1">
    <location>
        <begin position="371"/>
        <end position="396"/>
    </location>
</feature>
<dbReference type="EMBL" id="FR872580">
    <property type="protein sequence ID" value="CCB87448.1"/>
    <property type="molecule type" value="Genomic_DNA"/>
</dbReference>
<dbReference type="eggNOG" id="COG3256">
    <property type="taxonomic scope" value="Bacteria"/>
</dbReference>
<dbReference type="GO" id="GO:0020037">
    <property type="term" value="F:heme binding"/>
    <property type="evidence" value="ECO:0007669"/>
    <property type="project" value="InterPro"/>
</dbReference>
<dbReference type="AlphaFoldDB" id="F8L2D5"/>
<dbReference type="KEGG" id="puv:PUV_24980"/>
<evidence type="ECO:0000313" key="3">
    <source>
        <dbReference type="EMBL" id="CCB87448.1"/>
    </source>
</evidence>
<proteinExistence type="predicted"/>
<dbReference type="GO" id="GO:0004129">
    <property type="term" value="F:cytochrome-c oxidase activity"/>
    <property type="evidence" value="ECO:0007669"/>
    <property type="project" value="InterPro"/>
</dbReference>
<feature type="transmembrane region" description="Helical" evidence="1">
    <location>
        <begin position="548"/>
        <end position="569"/>
    </location>
</feature>
<dbReference type="Proteomes" id="UP000000495">
    <property type="component" value="Chromosome"/>
</dbReference>
<evidence type="ECO:0000259" key="2">
    <source>
        <dbReference type="Pfam" id="PF22085"/>
    </source>
</evidence>
<feature type="transmembrane region" description="Helical" evidence="1">
    <location>
        <begin position="520"/>
        <end position="542"/>
    </location>
</feature>
<dbReference type="InterPro" id="IPR036927">
    <property type="entry name" value="Cyt_c_oxase-like_su1_sf"/>
</dbReference>
<feature type="transmembrane region" description="Helical" evidence="1">
    <location>
        <begin position="230"/>
        <end position="252"/>
    </location>
</feature>
<sequence>MQSQFNESDNLSIWWRYTVIIVMIIGFAILGFVTSLAYENAPPIPDKVIDNKNNVIFTKENIQQGQSAFLRYNLMEHGTLWGHGAYLGPDYTAEYLHQEALTIMDYIAQQKMGKSFVELSQEQQFGIKENVSFILKQNRFDFNKNVLVYTPEEIEAFDKALIYWKGYFTQGMAPGLPKNFIQNSDDLRNLTTFFSWASWVAVTNRPNENCSYTNNFPYDPLIGNFPCSDAYFWSAMSLIFMLGAIGLMLFLFGKFDFLGWDPKRKPRHVHETHLETSPLSAGQLATMPYFVVVAVLFLLQTLFGGLIAHYRVESSFYGLSIVDWVAYNLGRTWHLQLAIFWIATAWVGGGLFIAPMLSGAEPRNQKFGIQLLLWALVLVVLGSLTGEFLSAQGLLPGEMWFWIGNQGSEYLDLGRAWQYLLIAGFFFWLWLLFRALRPAFSNPKLKEFSILFFLAAAAIPIFYVPAVFYHHQTNFTVIDTWRFWIIHLWVEGFFEVFATVLTATIFVQMGLTKLITAKRVIYLDIILYLGAGVVGTGHHWYFTGQTSVNMALSACFSAMEVVPLTLLTLDAWDFIRVSNLRCEECGRFLAAQQKWTIYYLISVGIWNFIGAGVFGFLINLPIISYFEVGTNLTQNHGHAAMFGVFGMLALAVTMFCMRSMQTEKIWEMTKNLIKIGFWGLNIGMGLMVILDLFPSGVLQLWDSIVNGYWHARHLNFIMSGFFHTLEWVRLGADMIFIVVGVIPTVSAIFITFMYGRKRDEEFVKSTR</sequence>
<evidence type="ECO:0000313" key="4">
    <source>
        <dbReference type="Proteomes" id="UP000000495"/>
    </source>
</evidence>
<dbReference type="HOGENOM" id="CLU_021582_0_0_0"/>
<dbReference type="PANTHER" id="PTHR10422">
    <property type="entry name" value="CYTOCHROME C OXIDASE SUBUNIT 1"/>
    <property type="match status" value="1"/>
</dbReference>
<dbReference type="GO" id="GO:0016491">
    <property type="term" value="F:oxidoreductase activity"/>
    <property type="evidence" value="ECO:0007669"/>
    <property type="project" value="UniProtKB-KW"/>
</dbReference>
<reference evidence="3 4" key="2">
    <citation type="journal article" date="2011" name="Mol. Biol. Evol.">
        <title>Unity in variety--the pan-genome of the Chlamydiae.</title>
        <authorList>
            <person name="Collingro A."/>
            <person name="Tischler P."/>
            <person name="Weinmaier T."/>
            <person name="Penz T."/>
            <person name="Heinz E."/>
            <person name="Brunham R.C."/>
            <person name="Read T.D."/>
            <person name="Bavoil P.M."/>
            <person name="Sachse K."/>
            <person name="Kahane S."/>
            <person name="Friedman M.G."/>
            <person name="Rattei T."/>
            <person name="Myers G.S."/>
            <person name="Horn M."/>
        </authorList>
    </citation>
    <scope>NUCLEOTIDE SEQUENCE [LARGE SCALE GENOMIC DNA]</scope>
    <source>
        <strain evidence="4">UV7</strain>
    </source>
</reference>
<name>F8L2D5_PARAV</name>
<dbReference type="GO" id="GO:0009060">
    <property type="term" value="P:aerobic respiration"/>
    <property type="evidence" value="ECO:0007669"/>
    <property type="project" value="InterPro"/>
</dbReference>
<gene>
    <name evidence="3" type="primary">norB</name>
    <name evidence="3" type="ordered locus">PUV_24980</name>
</gene>
<dbReference type="EC" id="1.7.99.7" evidence="3"/>
<reference key="1">
    <citation type="journal article" date="2011" name="Mol. Biol. Evol.">
        <title>Unity in variety -- the pan-genome of the Chlamydiae.</title>
        <authorList>
            <person name="Collingro A."/>
            <person name="Tischler P."/>
            <person name="Weinmaier T."/>
            <person name="Penz T."/>
            <person name="Heinz E."/>
            <person name="Brunham R.C."/>
            <person name="Read T.D."/>
            <person name="Bavoil P.M."/>
            <person name="Sachse K."/>
            <person name="Kahane S."/>
            <person name="Friedman M.G."/>
            <person name="Rattei T."/>
            <person name="Myers G.S.A."/>
            <person name="Horn M."/>
        </authorList>
    </citation>
    <scope>NUCLEOTIDE SEQUENCE</scope>
    <source>
        <strain>UV7</strain>
    </source>
</reference>
<feature type="transmembrane region" description="Helical" evidence="1">
    <location>
        <begin position="678"/>
        <end position="701"/>
    </location>
</feature>
<keyword evidence="1" id="KW-1133">Transmembrane helix</keyword>
<feature type="transmembrane region" description="Helical" evidence="1">
    <location>
        <begin position="481"/>
        <end position="508"/>
    </location>
</feature>
<dbReference type="SUPFAM" id="SSF81442">
    <property type="entry name" value="Cytochrome c oxidase subunit I-like"/>
    <property type="match status" value="1"/>
</dbReference>
<feature type="transmembrane region" description="Helical" evidence="1">
    <location>
        <begin position="448"/>
        <end position="469"/>
    </location>
</feature>
<feature type="transmembrane region" description="Helical" evidence="1">
    <location>
        <begin position="287"/>
        <end position="308"/>
    </location>
</feature>
<feature type="transmembrane region" description="Helical" evidence="1">
    <location>
        <begin position="734"/>
        <end position="755"/>
    </location>
</feature>
<organism evidence="3 4">
    <name type="scientific">Parachlamydia acanthamoebae (strain UV7)</name>
    <dbReference type="NCBI Taxonomy" id="765952"/>
    <lineage>
        <taxon>Bacteria</taxon>
        <taxon>Pseudomonadati</taxon>
        <taxon>Chlamydiota</taxon>
        <taxon>Chlamydiia</taxon>
        <taxon>Parachlamydiales</taxon>
        <taxon>Parachlamydiaceae</taxon>
        <taxon>Parachlamydia</taxon>
    </lineage>
</organism>
<evidence type="ECO:0000256" key="1">
    <source>
        <dbReference type="SAM" id="Phobius"/>
    </source>
</evidence>
<dbReference type="PANTHER" id="PTHR10422:SF38">
    <property type="entry name" value="CYTOCHROME B SUBUNIT OF NITRIC OXIDE REDUCTASE"/>
    <property type="match status" value="1"/>
</dbReference>
<dbReference type="InterPro" id="IPR000883">
    <property type="entry name" value="Cyt_C_Oxase_1"/>
</dbReference>
<keyword evidence="1" id="KW-0472">Membrane</keyword>
<feature type="transmembrane region" description="Helical" evidence="1">
    <location>
        <begin position="638"/>
        <end position="657"/>
    </location>
</feature>
<keyword evidence="4" id="KW-1185">Reference proteome</keyword>
<feature type="transmembrane region" description="Helical" evidence="1">
    <location>
        <begin position="339"/>
        <end position="359"/>
    </location>
</feature>
<dbReference type="Pfam" id="PF22085">
    <property type="entry name" value="NorB_cytochrome_c-like"/>
    <property type="match status" value="1"/>
</dbReference>
<dbReference type="GO" id="GO:0016020">
    <property type="term" value="C:membrane"/>
    <property type="evidence" value="ECO:0007669"/>
    <property type="project" value="InterPro"/>
</dbReference>
<dbReference type="Gene3D" id="1.20.210.10">
    <property type="entry name" value="Cytochrome c oxidase-like, subunit I domain"/>
    <property type="match status" value="1"/>
</dbReference>
<feature type="transmembrane region" description="Helical" evidence="1">
    <location>
        <begin position="416"/>
        <end position="436"/>
    </location>
</feature>
<accession>F8L2D5</accession>
<protein>
    <submittedName>
        <fullName evidence="3">Nitric oxide reductase, subunit B</fullName>
        <ecNumber evidence="3">1.7.99.7</ecNumber>
    </submittedName>
</protein>
<dbReference type="Pfam" id="PF00115">
    <property type="entry name" value="COX1"/>
    <property type="match status" value="1"/>
</dbReference>
<keyword evidence="3" id="KW-0560">Oxidoreductase</keyword>
<dbReference type="InterPro" id="IPR054309">
    <property type="entry name" value="NorB_cytochrome_c-like"/>
</dbReference>
<feature type="domain" description="Nitric oxide reductase subunit B cytochrome c-like" evidence="2">
    <location>
        <begin position="45"/>
        <end position="218"/>
    </location>
</feature>
<feature type="transmembrane region" description="Helical" evidence="1">
    <location>
        <begin position="597"/>
        <end position="618"/>
    </location>
</feature>
<keyword evidence="1" id="KW-0812">Transmembrane</keyword>
<feature type="transmembrane region" description="Helical" evidence="1">
    <location>
        <begin position="14"/>
        <end position="38"/>
    </location>
</feature>